<dbReference type="Proteomes" id="UP000186136">
    <property type="component" value="Unassembled WGS sequence"/>
</dbReference>
<evidence type="ECO:0000313" key="1">
    <source>
        <dbReference type="EMBL" id="GAV28461.1"/>
    </source>
</evidence>
<dbReference type="EMBL" id="BDGI01000069">
    <property type="protein sequence ID" value="GAV28461.1"/>
    <property type="molecule type" value="Genomic_DNA"/>
</dbReference>
<dbReference type="AlphaFoldDB" id="A0A1Q2YG54"/>
<protein>
    <submittedName>
        <fullName evidence="1">Uncharacterized protein</fullName>
    </submittedName>
</protein>
<comment type="caution">
    <text evidence="1">The sequence shown here is derived from an EMBL/GenBank/DDBJ whole genome shotgun (WGS) entry which is preliminary data.</text>
</comment>
<accession>A0A1Q2YG54</accession>
<proteinExistence type="predicted"/>
<name>A0A1Q2YG54_9ASCO</name>
<sequence>MDLRRAGGGKMRLERPHGLLLRGAVVVSVDLEDVNIGAETLGGGCDGVEDVFAGQAAGIDELHVVWVLIGKAVDGEARGVCVDGVVALGEDHDCVAGDAVLLEELPDELFGNAVGIHVCGVVGAQSEVIAAFENLHDLVFIFEDPIAVLCFGAETHAPNDDLGYFDSGLAEVDKLHVAGCSNGGGNF</sequence>
<evidence type="ECO:0000313" key="2">
    <source>
        <dbReference type="Proteomes" id="UP000186136"/>
    </source>
</evidence>
<organism evidence="1 2">
    <name type="scientific">Pichia membranifaciens</name>
    <dbReference type="NCBI Taxonomy" id="4926"/>
    <lineage>
        <taxon>Eukaryota</taxon>
        <taxon>Fungi</taxon>
        <taxon>Dikarya</taxon>
        <taxon>Ascomycota</taxon>
        <taxon>Saccharomycotina</taxon>
        <taxon>Pichiomycetes</taxon>
        <taxon>Pichiales</taxon>
        <taxon>Pichiaceae</taxon>
        <taxon>Pichia</taxon>
    </lineage>
</organism>
<reference evidence="1 2" key="1">
    <citation type="submission" date="2016-08" db="EMBL/GenBank/DDBJ databases">
        <title>Whole genome shotgun sequence of Pichia membranifaciens KS47-1.</title>
        <authorList>
            <person name="Konishi M."/>
            <person name="Ishida M."/>
            <person name="Arakawa T."/>
            <person name="Kato Y."/>
            <person name="Horiuchi J."/>
        </authorList>
    </citation>
    <scope>NUCLEOTIDE SEQUENCE [LARGE SCALE GENOMIC DNA]</scope>
    <source>
        <strain evidence="1 2">KS47-1</strain>
    </source>
</reference>
<gene>
    <name evidence="1" type="ORF">PMKS-001932</name>
</gene>
<keyword evidence="2" id="KW-1185">Reference proteome</keyword>